<gene>
    <name evidence="1" type="ORF">DAEQUDRAFT_91804</name>
</gene>
<protein>
    <submittedName>
        <fullName evidence="1">Uncharacterized protein</fullName>
    </submittedName>
</protein>
<dbReference type="EMBL" id="KV429044">
    <property type="protein sequence ID" value="KZT71663.1"/>
    <property type="molecule type" value="Genomic_DNA"/>
</dbReference>
<dbReference type="Proteomes" id="UP000076727">
    <property type="component" value="Unassembled WGS sequence"/>
</dbReference>
<evidence type="ECO:0000313" key="2">
    <source>
        <dbReference type="Proteomes" id="UP000076727"/>
    </source>
</evidence>
<evidence type="ECO:0000313" key="1">
    <source>
        <dbReference type="EMBL" id="KZT71663.1"/>
    </source>
</evidence>
<proteinExistence type="predicted"/>
<organism evidence="1 2">
    <name type="scientific">Daedalea quercina L-15889</name>
    <dbReference type="NCBI Taxonomy" id="1314783"/>
    <lineage>
        <taxon>Eukaryota</taxon>
        <taxon>Fungi</taxon>
        <taxon>Dikarya</taxon>
        <taxon>Basidiomycota</taxon>
        <taxon>Agaricomycotina</taxon>
        <taxon>Agaricomycetes</taxon>
        <taxon>Polyporales</taxon>
        <taxon>Fomitopsis</taxon>
    </lineage>
</organism>
<accession>A0A165S8J8</accession>
<keyword evidence="2" id="KW-1185">Reference proteome</keyword>
<dbReference type="AlphaFoldDB" id="A0A165S8J8"/>
<name>A0A165S8J8_9APHY</name>
<sequence>MILQLVLGYKTLLRPLVNASDPSSLPPWHGGGAVYISAEYAGVGRCPDADGILRKGVIIWNGGVHG</sequence>
<reference evidence="1 2" key="1">
    <citation type="journal article" date="2016" name="Mol. Biol. Evol.">
        <title>Comparative Genomics of Early-Diverging Mushroom-Forming Fungi Provides Insights into the Origins of Lignocellulose Decay Capabilities.</title>
        <authorList>
            <person name="Nagy L.G."/>
            <person name="Riley R."/>
            <person name="Tritt A."/>
            <person name="Adam C."/>
            <person name="Daum C."/>
            <person name="Floudas D."/>
            <person name="Sun H."/>
            <person name="Yadav J.S."/>
            <person name="Pangilinan J."/>
            <person name="Larsson K.H."/>
            <person name="Matsuura K."/>
            <person name="Barry K."/>
            <person name="Labutti K."/>
            <person name="Kuo R."/>
            <person name="Ohm R.A."/>
            <person name="Bhattacharya S.S."/>
            <person name="Shirouzu T."/>
            <person name="Yoshinaga Y."/>
            <person name="Martin F.M."/>
            <person name="Grigoriev I.V."/>
            <person name="Hibbett D.S."/>
        </authorList>
    </citation>
    <scope>NUCLEOTIDE SEQUENCE [LARGE SCALE GENOMIC DNA]</scope>
    <source>
        <strain evidence="1 2">L-15889</strain>
    </source>
</reference>